<reference evidence="1" key="1">
    <citation type="submission" date="2022-06" db="EMBL/GenBank/DDBJ databases">
        <title>Phylogenomic reconstructions and comparative analyses of Kickxellomycotina fungi.</title>
        <authorList>
            <person name="Reynolds N.K."/>
            <person name="Stajich J.E."/>
            <person name="Barry K."/>
            <person name="Grigoriev I.V."/>
            <person name="Crous P."/>
            <person name="Smith M.E."/>
        </authorList>
    </citation>
    <scope>NUCLEOTIDE SEQUENCE</scope>
    <source>
        <strain evidence="1">RSA 2271</strain>
    </source>
</reference>
<dbReference type="EMBL" id="JAMZIH010001293">
    <property type="protein sequence ID" value="KAJ1678319.1"/>
    <property type="molecule type" value="Genomic_DNA"/>
</dbReference>
<dbReference type="Proteomes" id="UP001145114">
    <property type="component" value="Unassembled WGS sequence"/>
</dbReference>
<accession>A0ACC1HVD3</accession>
<gene>
    <name evidence="1" type="ORF">EV182_004303</name>
</gene>
<name>A0ACC1HVD3_9FUNG</name>
<keyword evidence="2" id="KW-1185">Reference proteome</keyword>
<sequence>MAGRKRLDWYLSRELADRVDEDSIRLNFESKGPGRQGDDFYLQDMRDQCVNCGMESNLTLHHVGKYIQAWCVPYRYRKWFPKHNHDLLAMCLECHDKYETKATELTRDLARCFDAPVDGKGWVVYPEVGVGKKAAMALLKYRDRIPEPRVRVLEQAVCNSWASYCSRHGQCPDTQRPSSAGDAVGHGKAGLGPGASQALLVVASSLMKLEERERGPDFSEHGELVVNCVMAEGRQRQGGDESEERMCQDCKKMCEQGLDGLAERWRRHFSRSQELRHLPRNW</sequence>
<organism evidence="1 2">
    <name type="scientific">Spiromyces aspiralis</name>
    <dbReference type="NCBI Taxonomy" id="68401"/>
    <lineage>
        <taxon>Eukaryota</taxon>
        <taxon>Fungi</taxon>
        <taxon>Fungi incertae sedis</taxon>
        <taxon>Zoopagomycota</taxon>
        <taxon>Kickxellomycotina</taxon>
        <taxon>Kickxellomycetes</taxon>
        <taxon>Kickxellales</taxon>
        <taxon>Kickxellaceae</taxon>
        <taxon>Spiromyces</taxon>
    </lineage>
</organism>
<evidence type="ECO:0000313" key="1">
    <source>
        <dbReference type="EMBL" id="KAJ1678319.1"/>
    </source>
</evidence>
<evidence type="ECO:0000313" key="2">
    <source>
        <dbReference type="Proteomes" id="UP001145114"/>
    </source>
</evidence>
<proteinExistence type="predicted"/>
<comment type="caution">
    <text evidence="1">The sequence shown here is derived from an EMBL/GenBank/DDBJ whole genome shotgun (WGS) entry which is preliminary data.</text>
</comment>
<protein>
    <submittedName>
        <fullName evidence="1">Uncharacterized protein</fullName>
    </submittedName>
</protein>